<evidence type="ECO:0000313" key="2">
    <source>
        <dbReference type="EMBL" id="RKK86619.1"/>
    </source>
</evidence>
<evidence type="ECO:0000313" key="3">
    <source>
        <dbReference type="Proteomes" id="UP000285084"/>
    </source>
</evidence>
<proteinExistence type="predicted"/>
<sequence>MYVALLVGSHLNILTSAAVDRGMCSGRGKSTPQPCSWVREKNRERSPAQ</sequence>
<accession>A0A420P255</accession>
<name>A0A420P255_FUSOX</name>
<feature type="region of interest" description="Disordered" evidence="1">
    <location>
        <begin position="22"/>
        <end position="49"/>
    </location>
</feature>
<organism evidence="2 3">
    <name type="scientific">Fusarium oxysporum</name>
    <name type="common">Fusarium vascular wilt</name>
    <dbReference type="NCBI Taxonomy" id="5507"/>
    <lineage>
        <taxon>Eukaryota</taxon>
        <taxon>Fungi</taxon>
        <taxon>Dikarya</taxon>
        <taxon>Ascomycota</taxon>
        <taxon>Pezizomycotina</taxon>
        <taxon>Sordariomycetes</taxon>
        <taxon>Hypocreomycetidae</taxon>
        <taxon>Hypocreales</taxon>
        <taxon>Nectriaceae</taxon>
        <taxon>Fusarium</taxon>
        <taxon>Fusarium oxysporum species complex</taxon>
    </lineage>
</organism>
<reference evidence="2 3" key="1">
    <citation type="journal article" date="2018" name="Sci. Rep.">
        <title>Characterisation of pathogen-specific regions and novel effector candidates in Fusarium oxysporum f. sp. cepae.</title>
        <authorList>
            <person name="Armitage A.D."/>
            <person name="Taylor A."/>
            <person name="Sobczyk M.K."/>
            <person name="Baxter L."/>
            <person name="Greenfield B.P."/>
            <person name="Bates H.J."/>
            <person name="Wilson F."/>
            <person name="Jackson A.C."/>
            <person name="Ott S."/>
            <person name="Harrison R.J."/>
            <person name="Clarkson J.P."/>
        </authorList>
    </citation>
    <scope>NUCLEOTIDE SEQUENCE [LARGE SCALE GENOMIC DNA]</scope>
    <source>
        <strain evidence="2 3">Fo_A13</strain>
    </source>
</reference>
<gene>
    <name evidence="2" type="ORF">BFJ69_g843</name>
</gene>
<dbReference type="AlphaFoldDB" id="A0A420P255"/>
<protein>
    <submittedName>
        <fullName evidence="2">Uncharacterized protein</fullName>
    </submittedName>
</protein>
<dbReference type="EMBL" id="MRCX01000004">
    <property type="protein sequence ID" value="RKK86619.1"/>
    <property type="molecule type" value="Genomic_DNA"/>
</dbReference>
<dbReference type="Proteomes" id="UP000285084">
    <property type="component" value="Unassembled WGS sequence"/>
</dbReference>
<feature type="compositionally biased region" description="Basic and acidic residues" evidence="1">
    <location>
        <begin position="38"/>
        <end position="49"/>
    </location>
</feature>
<comment type="caution">
    <text evidence="2">The sequence shown here is derived from an EMBL/GenBank/DDBJ whole genome shotgun (WGS) entry which is preliminary data.</text>
</comment>
<evidence type="ECO:0000256" key="1">
    <source>
        <dbReference type="SAM" id="MobiDB-lite"/>
    </source>
</evidence>